<organism evidence="1 2">
    <name type="scientific">Alkalihalobacillus trypoxylicola</name>
    <dbReference type="NCBI Taxonomy" id="519424"/>
    <lineage>
        <taxon>Bacteria</taxon>
        <taxon>Bacillati</taxon>
        <taxon>Bacillota</taxon>
        <taxon>Bacilli</taxon>
        <taxon>Bacillales</taxon>
        <taxon>Bacillaceae</taxon>
        <taxon>Alkalihalobacillus</taxon>
    </lineage>
</organism>
<dbReference type="Pfam" id="PF11122">
    <property type="entry name" value="Spore-coat_CotD"/>
    <property type="match status" value="1"/>
</dbReference>
<evidence type="ECO:0000313" key="1">
    <source>
        <dbReference type="EMBL" id="KYG32455.1"/>
    </source>
</evidence>
<name>A0A162EFK6_9BACI</name>
<accession>A0A162EFK6</accession>
<dbReference type="AlphaFoldDB" id="A0A162EFK6"/>
<comment type="caution">
    <text evidence="1">The sequence shown here is derived from an EMBL/GenBank/DDBJ whole genome shotgun (WGS) entry which is preliminary data.</text>
</comment>
<dbReference type="Proteomes" id="UP000075806">
    <property type="component" value="Unassembled WGS sequence"/>
</dbReference>
<reference evidence="1" key="1">
    <citation type="submission" date="2016-02" db="EMBL/GenBank/DDBJ databases">
        <title>Genome sequence of Bacillus trypoxylicola KCTC 13244(T).</title>
        <authorList>
            <person name="Jeong H."/>
            <person name="Park S.-H."/>
            <person name="Choi S.-K."/>
        </authorList>
    </citation>
    <scope>NUCLEOTIDE SEQUENCE [LARGE SCALE GENOMIC DNA]</scope>
    <source>
        <strain evidence="1">KCTC 13244</strain>
    </source>
</reference>
<gene>
    <name evidence="1" type="ORF">AZF04_04005</name>
</gene>
<evidence type="ECO:0000313" key="2">
    <source>
        <dbReference type="Proteomes" id="UP000075806"/>
    </source>
</evidence>
<protein>
    <recommendedName>
        <fullName evidence="3">Spore coat protein D</fullName>
    </recommendedName>
</protein>
<evidence type="ECO:0008006" key="3">
    <source>
        <dbReference type="Google" id="ProtNLM"/>
    </source>
</evidence>
<dbReference type="STRING" id="519424.AZF04_04005"/>
<dbReference type="OrthoDB" id="2970418at2"/>
<dbReference type="EMBL" id="LTAO01000012">
    <property type="protein sequence ID" value="KYG32455.1"/>
    <property type="molecule type" value="Genomic_DNA"/>
</dbReference>
<sequence length="72" mass="8342">MPAQQSPINQITEHVIQDVHVPMIHPTQTTQVNHTNYKYFHSYPNTVSVVNSVSEEHYCVCPPKNHCKPKWC</sequence>
<keyword evidence="2" id="KW-1185">Reference proteome</keyword>
<dbReference type="InterPro" id="IPR020108">
    <property type="entry name" value="Spore_coat_CotD"/>
</dbReference>
<proteinExistence type="predicted"/>